<dbReference type="SUPFAM" id="SSF56935">
    <property type="entry name" value="Porins"/>
    <property type="match status" value="1"/>
</dbReference>
<accession>A0A1W1C8S2</accession>
<dbReference type="EMBL" id="FPHD01000058">
    <property type="protein sequence ID" value="SFV62091.1"/>
    <property type="molecule type" value="Genomic_DNA"/>
</dbReference>
<gene>
    <name evidence="1" type="ORF">MNB_SV-8-114</name>
</gene>
<dbReference type="Pfam" id="PF07396">
    <property type="entry name" value="Porin_O_P"/>
    <property type="match status" value="1"/>
</dbReference>
<sequence>MKKVIIMCSFLLCAHASMFERGQGKFEAGGQIVADTAWIDDNGDTYHDSKIRRARVYLKGDITKFFSYEIEYSFTGKNDWKDVYLKYTGLPGWMIYAGNIKEPFGLEAITSSKYNTFMERALADFYNSRKIGLLIKGYQKNDNDVITYALGGFDKSLDETIDHKKGDSSLVGRVTYAKIISKKEIYHLGLSASYTAHDKDSVKLSSDIGSSLYQGSFIKTKVKKVDHTKRIGIESAMVSGAFSFQGEYVAYAIAKQLITYNFSGWYAQASWFLTGETRKYKAKTAVFSRVKPLRPVNKGGYGAVEVAFRVTQLDLSDKDENGGKERDLSLGVNWYLKSNLRLMAEYTYADELSGRSKDANIFQLRAQYDF</sequence>
<name>A0A1W1C8S2_9ZZZZ</name>
<dbReference type="AlphaFoldDB" id="A0A1W1C8S2"/>
<dbReference type="InterPro" id="IPR010870">
    <property type="entry name" value="Porin_O/P"/>
</dbReference>
<organism evidence="1">
    <name type="scientific">hydrothermal vent metagenome</name>
    <dbReference type="NCBI Taxonomy" id="652676"/>
    <lineage>
        <taxon>unclassified sequences</taxon>
        <taxon>metagenomes</taxon>
        <taxon>ecological metagenomes</taxon>
    </lineage>
</organism>
<reference evidence="1" key="1">
    <citation type="submission" date="2016-10" db="EMBL/GenBank/DDBJ databases">
        <authorList>
            <person name="de Groot N.N."/>
        </authorList>
    </citation>
    <scope>NUCLEOTIDE SEQUENCE</scope>
</reference>
<evidence type="ECO:0000313" key="1">
    <source>
        <dbReference type="EMBL" id="SFV62091.1"/>
    </source>
</evidence>
<protein>
    <submittedName>
        <fullName evidence="1">Phosphate-specific outer membrane porin OprP Pyrophosphate-specific outer membrane porin OprO</fullName>
    </submittedName>
</protein>
<dbReference type="InterPro" id="IPR023614">
    <property type="entry name" value="Porin_dom_sf"/>
</dbReference>
<proteinExistence type="predicted"/>
<dbReference type="Gene3D" id="2.40.160.10">
    <property type="entry name" value="Porin"/>
    <property type="match status" value="1"/>
</dbReference>